<evidence type="ECO:0000256" key="1">
    <source>
        <dbReference type="SAM" id="Phobius"/>
    </source>
</evidence>
<reference evidence="2 3" key="1">
    <citation type="journal article" date="2014" name="BMC Genomics">
        <title>Comparison of environmental and isolate Sulfobacillus genomes reveals diverse carbon, sulfur, nitrogen, and hydrogen metabolisms.</title>
        <authorList>
            <person name="Justice N.B."/>
            <person name="Norman A."/>
            <person name="Brown C.T."/>
            <person name="Singh A."/>
            <person name="Thomas B.C."/>
            <person name="Banfield J.F."/>
        </authorList>
    </citation>
    <scope>NUCLEOTIDE SEQUENCE [LARGE SCALE GENOMIC DNA]</scope>
    <source>
        <strain evidence="2">AMDSBA4</strain>
    </source>
</reference>
<dbReference type="InterPro" id="IPR036249">
    <property type="entry name" value="Thioredoxin-like_sf"/>
</dbReference>
<name>A0A2T2XJ16_9FIRM</name>
<sequence length="219" mass="24563">MPQHSSRHQKRSYRWLYVASVVLILAIVWIGIKAYHNAHKPAADQGIRPVARLSLTPGKPFPWQYKPYALDGQRQLLRRGKRATIVVMMASWCKFCAYDDKYVWPVLMKTSGVTVDIIDVAPNAGIGNPGPVSPPFSGADHIGKPINRAGMIAVMRAYRVDFHLTQPNVAIYVDREGLARWPITYFPTIVFINRQGVISKISNGALQLSQAQELLQETL</sequence>
<evidence type="ECO:0000313" key="2">
    <source>
        <dbReference type="EMBL" id="PSR34494.1"/>
    </source>
</evidence>
<keyword evidence="1" id="KW-0472">Membrane</keyword>
<dbReference type="EMBL" id="PXYW01000008">
    <property type="protein sequence ID" value="PSR34494.1"/>
    <property type="molecule type" value="Genomic_DNA"/>
</dbReference>
<dbReference type="SUPFAM" id="SSF52833">
    <property type="entry name" value="Thioredoxin-like"/>
    <property type="match status" value="1"/>
</dbReference>
<organism evidence="2 3">
    <name type="scientific">Sulfobacillus benefaciens</name>
    <dbReference type="NCBI Taxonomy" id="453960"/>
    <lineage>
        <taxon>Bacteria</taxon>
        <taxon>Bacillati</taxon>
        <taxon>Bacillota</taxon>
        <taxon>Clostridia</taxon>
        <taxon>Eubacteriales</taxon>
        <taxon>Clostridiales Family XVII. Incertae Sedis</taxon>
        <taxon>Sulfobacillus</taxon>
    </lineage>
</organism>
<protein>
    <recommendedName>
        <fullName evidence="4">Thioredoxin domain-containing protein</fullName>
    </recommendedName>
</protein>
<keyword evidence="1" id="KW-1133">Transmembrane helix</keyword>
<proteinExistence type="predicted"/>
<comment type="caution">
    <text evidence="2">The sequence shown here is derived from an EMBL/GenBank/DDBJ whole genome shotgun (WGS) entry which is preliminary data.</text>
</comment>
<dbReference type="Proteomes" id="UP000242972">
    <property type="component" value="Unassembled WGS sequence"/>
</dbReference>
<gene>
    <name evidence="2" type="ORF">C7B46_04995</name>
</gene>
<evidence type="ECO:0008006" key="4">
    <source>
        <dbReference type="Google" id="ProtNLM"/>
    </source>
</evidence>
<evidence type="ECO:0000313" key="3">
    <source>
        <dbReference type="Proteomes" id="UP000242972"/>
    </source>
</evidence>
<dbReference type="AlphaFoldDB" id="A0A2T2XJ16"/>
<accession>A0A2T2XJ16</accession>
<keyword evidence="1" id="KW-0812">Transmembrane</keyword>
<feature type="transmembrane region" description="Helical" evidence="1">
    <location>
        <begin position="12"/>
        <end position="32"/>
    </location>
</feature>
<dbReference type="Gene3D" id="3.40.30.10">
    <property type="entry name" value="Glutaredoxin"/>
    <property type="match status" value="1"/>
</dbReference>